<organism evidence="3">
    <name type="scientific">Diabrotica virgifera virgifera</name>
    <name type="common">western corn rootworm</name>
    <dbReference type="NCBI Taxonomy" id="50390"/>
    <lineage>
        <taxon>Eukaryota</taxon>
        <taxon>Metazoa</taxon>
        <taxon>Ecdysozoa</taxon>
        <taxon>Arthropoda</taxon>
        <taxon>Hexapoda</taxon>
        <taxon>Insecta</taxon>
        <taxon>Pterygota</taxon>
        <taxon>Neoptera</taxon>
        <taxon>Endopterygota</taxon>
        <taxon>Coleoptera</taxon>
        <taxon>Polyphaga</taxon>
        <taxon>Cucujiformia</taxon>
        <taxon>Chrysomeloidea</taxon>
        <taxon>Chrysomelidae</taxon>
        <taxon>Galerucinae</taxon>
        <taxon>Diabroticina</taxon>
        <taxon>Diabroticites</taxon>
        <taxon>Diabrotica</taxon>
    </lineage>
</organism>
<sequence length="231" mass="25532">MRTDRTPEKAARKSKSEAEKISKSEGANSSSEVPEVHTDLEQKGTPVTTSKRKREAGIGPGQTPERLESVKKMRTELQKLKETITEVLRLTKVNPNTKVEIKTEVAGLDWQLTRLERSLKEIEGEVADMSGNKKKKSKESSVCTTSEGTQTFASMAPTSIDIGIQTNLEEEFSEEQRVARIEKSMNEGANASAEDIMVVISEDWPEALFRRTIRKEGSSFLSGSDVAVAIT</sequence>
<accession>A0A6P7GYZ6</accession>
<proteinExistence type="predicted"/>
<evidence type="ECO:0000256" key="2">
    <source>
        <dbReference type="SAM" id="MobiDB-lite"/>
    </source>
</evidence>
<dbReference type="InParanoid" id="A0A6P7GYZ6"/>
<dbReference type="RefSeq" id="XP_028154961.1">
    <property type="nucleotide sequence ID" value="XM_028299160.1"/>
</dbReference>
<reference evidence="3" key="1">
    <citation type="submission" date="2025-08" db="UniProtKB">
        <authorList>
            <consortium name="RefSeq"/>
        </authorList>
    </citation>
    <scope>IDENTIFICATION</scope>
    <source>
        <tissue evidence="3">Whole insect</tissue>
    </source>
</reference>
<feature type="coiled-coil region" evidence="1">
    <location>
        <begin position="70"/>
        <end position="139"/>
    </location>
</feature>
<feature type="compositionally biased region" description="Basic and acidic residues" evidence="2">
    <location>
        <begin position="1"/>
        <end position="23"/>
    </location>
</feature>
<feature type="non-terminal residue" evidence="3">
    <location>
        <position position="231"/>
    </location>
</feature>
<feature type="region of interest" description="Disordered" evidence="2">
    <location>
        <begin position="1"/>
        <end position="70"/>
    </location>
</feature>
<evidence type="ECO:0000313" key="3">
    <source>
        <dbReference type="RefSeq" id="XP_028154961.1"/>
    </source>
</evidence>
<dbReference type="AlphaFoldDB" id="A0A6P7GYZ6"/>
<protein>
    <submittedName>
        <fullName evidence="3">Uncharacterized protein LOC114348630</fullName>
    </submittedName>
</protein>
<keyword evidence="1" id="KW-0175">Coiled coil</keyword>
<name>A0A6P7GYZ6_DIAVI</name>
<evidence type="ECO:0000256" key="1">
    <source>
        <dbReference type="SAM" id="Coils"/>
    </source>
</evidence>
<gene>
    <name evidence="3" type="primary">LOC114348630</name>
</gene>